<dbReference type="Pfam" id="PF00078">
    <property type="entry name" value="RVT_1"/>
    <property type="match status" value="1"/>
</dbReference>
<dbReference type="InterPro" id="IPR006195">
    <property type="entry name" value="aa-tRNA-synth_II"/>
</dbReference>
<dbReference type="EC" id="6.1.1.12" evidence="4"/>
<dbReference type="GO" id="GO:0004815">
    <property type="term" value="F:aspartate-tRNA ligase activity"/>
    <property type="evidence" value="ECO:0007669"/>
    <property type="project" value="UniProtKB-EC"/>
</dbReference>
<dbReference type="PANTHER" id="PTHR43450:SF1">
    <property type="entry name" value="ASPARTATE--TRNA LIGASE, CYTOPLASMIC"/>
    <property type="match status" value="1"/>
</dbReference>
<evidence type="ECO:0000313" key="18">
    <source>
        <dbReference type="Proteomes" id="UP001333110"/>
    </source>
</evidence>
<comment type="catalytic activity">
    <reaction evidence="14">
        <text>tRNA(Asp) + L-aspartate + ATP = L-aspartyl-tRNA(Asp) + AMP + diphosphate</text>
        <dbReference type="Rhea" id="RHEA:19649"/>
        <dbReference type="Rhea" id="RHEA-COMP:9660"/>
        <dbReference type="Rhea" id="RHEA-COMP:9678"/>
        <dbReference type="ChEBI" id="CHEBI:29991"/>
        <dbReference type="ChEBI" id="CHEBI:30616"/>
        <dbReference type="ChEBI" id="CHEBI:33019"/>
        <dbReference type="ChEBI" id="CHEBI:78442"/>
        <dbReference type="ChEBI" id="CHEBI:78516"/>
        <dbReference type="ChEBI" id="CHEBI:456215"/>
        <dbReference type="EC" id="6.1.1.12"/>
    </reaction>
</comment>
<dbReference type="AlphaFoldDB" id="A0AAN7N1F9"/>
<comment type="caution">
    <text evidence="17">The sequence shown here is derived from an EMBL/GenBank/DDBJ whole genome shotgun (WGS) entry which is preliminary data.</text>
</comment>
<dbReference type="SUPFAM" id="SSF56672">
    <property type="entry name" value="DNA/RNA polymerases"/>
    <property type="match status" value="1"/>
</dbReference>
<dbReference type="GO" id="GO:0003723">
    <property type="term" value="F:RNA binding"/>
    <property type="evidence" value="ECO:0007669"/>
    <property type="project" value="TreeGrafter"/>
</dbReference>
<protein>
    <recommendedName>
        <fullName evidence="5">Aspartate--tRNA ligase, cytoplasmic</fullName>
        <ecNumber evidence="4">6.1.1.12</ecNumber>
    </recommendedName>
    <alternativeName>
        <fullName evidence="12">Aspartyl-tRNA synthetase</fullName>
    </alternativeName>
</protein>
<keyword evidence="10" id="KW-0648">Protein biosynthesis</keyword>
<dbReference type="GO" id="GO:0005524">
    <property type="term" value="F:ATP binding"/>
    <property type="evidence" value="ECO:0007669"/>
    <property type="project" value="UniProtKB-KW"/>
</dbReference>
<dbReference type="PROSITE" id="PS50878">
    <property type="entry name" value="RT_POL"/>
    <property type="match status" value="1"/>
</dbReference>
<comment type="subcellular location">
    <subcellularLocation>
        <location evidence="2">Cytoplasm</location>
    </subcellularLocation>
</comment>
<dbReference type="NCBIfam" id="TIGR00458">
    <property type="entry name" value="aspS_nondisc"/>
    <property type="match status" value="1"/>
</dbReference>
<dbReference type="EMBL" id="JAUNZN010000008">
    <property type="protein sequence ID" value="KAK4817740.1"/>
    <property type="molecule type" value="Genomic_DNA"/>
</dbReference>
<keyword evidence="11" id="KW-0030">Aminoacyl-tRNA synthetase</keyword>
<sequence>MTRELWLELRKKRRVYDLWKKGQATQEDYKGVARLCREKIRRAKAELELNLAAAVKDNKKHFFKYISSKRRAKENLQPLVDGGGNTVIKDEEKAEVLNAFFASVFNSRANCSLGTQPLELEDRDGDQNGAPIIQGEMVSDLLHHLDTHKSMGPDEIHPRVLKELAEVLTKPLSIIYQQSWLTGDVPADWRLANVTPIFKKGQKEDPGNYRPVSLTSVPGKLMEQIILSAITQHVENNQGIKPSQHGFRKGRSCLTNLISFYGKVTRLVDEGKAVDVVYLDFCKAFDTVSHSILLEKLAAHGLEGCTLRWVKNWLDGWAQRVVVNGVYSSWRPVTSGVPQGSVLGPVLFNIFINGLDKGIECTLSKFADDTKLCGSVDLLEGRQALQRDLDRLDRWAEVSCMRFNKAKCRVLHLGHSNPMQHYRLGEEWLESCQAEKDLGVLVDSWLNMSQQCAQVAKKANGILACIKNSVASRTREVIVPLYSALVRPHLEYCVQFWAPCYKRDIEVLEGVQRRATKLVKGLEQKSYEERLRELGLFSLEKRRLRGDLIALYNYLKGGCREVGVSLFSQVASDRTRGCGLKLHQGRFRLDIRKFFFTERVIKHWNRLPREVVESPSLEVFKRRLDEVLRDMVQWWSCINKESIVDVEGVVRKAHQKIGGCTQQDVELHVQRIYVISLAEPRLPLQLDDAVRPEVEGEEDGRATVNQDTRLDNRVIDLRTSTSQAIFCLQSGICQLFRETLIHKGFVEIQTPKIISAASEGGANVFTVSYFKSSAYLAQSPQLYKQMCICADFEKVFCVGPVFRAEDSNTHRHLTEFVGLDIEMAFNYHYHEVVDEIADTLVQIFKGLQERFQTEIQTVNKQFPCEPFKFLEPTLRLEYREAVAMLREAGVEMGDEEDLSTPNEKLLGRLVKEKYDTDFYILDKYPLAVRPFYTMPDPVNPKNSNSYDMFMRGEEILSGAQRIHDPQLLTERAQHHGIDLEKIKAYIDSFRFGAPPHAGGGIGLERVTMLYLGLHNVRQTSMFPRDPKRLTP</sequence>
<dbReference type="InterPro" id="IPR045864">
    <property type="entry name" value="aa-tRNA-synth_II/BPL/LPL"/>
</dbReference>
<dbReference type="InterPro" id="IPR000477">
    <property type="entry name" value="RT_dom"/>
</dbReference>
<dbReference type="InterPro" id="IPR004523">
    <property type="entry name" value="Asp-tRNA_synthase_2"/>
</dbReference>
<dbReference type="InterPro" id="IPR004364">
    <property type="entry name" value="Aa-tRNA-synt_II"/>
</dbReference>
<evidence type="ECO:0000259" key="15">
    <source>
        <dbReference type="PROSITE" id="PS50862"/>
    </source>
</evidence>
<comment type="subunit">
    <text evidence="13">Homodimer. Part of a multisubunit complex that groups tRNA ligases for Arg (RARS1), Asp (DARS1), Gln (QARS1), Ile (IARS1), Leu (LARS1), Lys (KARS1), Met (MARS1) the bifunctional ligase for Glu and Pro (EPRS1) and the auxiliary subunits AIMP1/p43, AIMP2/p38 and EEF1E1/p18.</text>
</comment>
<dbReference type="Gene3D" id="3.30.930.10">
    <property type="entry name" value="Bira Bifunctional Protein, Domain 2"/>
    <property type="match status" value="1"/>
</dbReference>
<evidence type="ECO:0000256" key="14">
    <source>
        <dbReference type="ARBA" id="ARBA00047904"/>
    </source>
</evidence>
<dbReference type="PANTHER" id="PTHR43450">
    <property type="entry name" value="ASPARTYL-TRNA SYNTHETASE"/>
    <property type="match status" value="1"/>
</dbReference>
<evidence type="ECO:0000259" key="16">
    <source>
        <dbReference type="PROSITE" id="PS50878"/>
    </source>
</evidence>
<dbReference type="NCBIfam" id="NF003483">
    <property type="entry name" value="PRK05159.1"/>
    <property type="match status" value="1"/>
</dbReference>
<evidence type="ECO:0000256" key="3">
    <source>
        <dbReference type="ARBA" id="ARBA00005312"/>
    </source>
</evidence>
<dbReference type="InterPro" id="IPR043502">
    <property type="entry name" value="DNA/RNA_pol_sf"/>
</dbReference>
<evidence type="ECO:0000313" key="17">
    <source>
        <dbReference type="EMBL" id="KAK4817740.1"/>
    </source>
</evidence>
<dbReference type="Proteomes" id="UP001333110">
    <property type="component" value="Unassembled WGS sequence"/>
</dbReference>
<reference evidence="17 18" key="1">
    <citation type="journal article" date="2023" name="J. Hered.">
        <title>Chromosome-level genome of the wood stork (Mycteria americana) provides insight into avian chromosome evolution.</title>
        <authorList>
            <person name="Flamio R. Jr."/>
            <person name="Ramstad K.M."/>
        </authorList>
    </citation>
    <scope>NUCLEOTIDE SEQUENCE [LARGE SCALE GENOMIC DNA]</scope>
    <source>
        <strain evidence="17">JAX WOST 10</strain>
    </source>
</reference>
<feature type="domain" description="Reverse transcriptase" evidence="16">
    <location>
        <begin position="178"/>
        <end position="442"/>
    </location>
</feature>
<evidence type="ECO:0000256" key="2">
    <source>
        <dbReference type="ARBA" id="ARBA00004496"/>
    </source>
</evidence>
<evidence type="ECO:0000256" key="8">
    <source>
        <dbReference type="ARBA" id="ARBA00022741"/>
    </source>
</evidence>
<dbReference type="SUPFAM" id="SSF55681">
    <property type="entry name" value="Class II aaRS and biotin synthetases"/>
    <property type="match status" value="1"/>
</dbReference>
<keyword evidence="7" id="KW-0436">Ligase</keyword>
<evidence type="ECO:0000256" key="4">
    <source>
        <dbReference type="ARBA" id="ARBA00012841"/>
    </source>
</evidence>
<evidence type="ECO:0000256" key="6">
    <source>
        <dbReference type="ARBA" id="ARBA00022490"/>
    </source>
</evidence>
<dbReference type="GO" id="GO:0005829">
    <property type="term" value="C:cytosol"/>
    <property type="evidence" value="ECO:0007669"/>
    <property type="project" value="TreeGrafter"/>
</dbReference>
<dbReference type="CDD" id="cd01650">
    <property type="entry name" value="RT_nLTR_like"/>
    <property type="match status" value="1"/>
</dbReference>
<comment type="function">
    <text evidence="1">Catalyzes the specific attachment of an amino acid to its cognate tRNA in a 2 step reaction: the amino acid (AA) is first activated by ATP to form AA-AMP and then transferred to the acceptor end of the tRNA.</text>
</comment>
<keyword evidence="18" id="KW-1185">Reference proteome</keyword>
<dbReference type="CDD" id="cd00776">
    <property type="entry name" value="AsxRS_core"/>
    <property type="match status" value="1"/>
</dbReference>
<keyword evidence="8" id="KW-0547">Nucleotide-binding</keyword>
<dbReference type="InterPro" id="IPR012340">
    <property type="entry name" value="NA-bd_OB-fold"/>
</dbReference>
<dbReference type="PRINTS" id="PR01042">
    <property type="entry name" value="TRNASYNTHASP"/>
</dbReference>
<gene>
    <name evidence="17" type="ORF">QYF61_026540</name>
</gene>
<name>A0AAN7N1F9_MYCAM</name>
<dbReference type="CDD" id="cd04320">
    <property type="entry name" value="AspRS_cyto_N"/>
    <property type="match status" value="1"/>
</dbReference>
<proteinExistence type="inferred from homology"/>
<dbReference type="HAMAP" id="MF_02075">
    <property type="entry name" value="Asp_tRNA_synth_type2"/>
    <property type="match status" value="1"/>
</dbReference>
<evidence type="ECO:0000256" key="11">
    <source>
        <dbReference type="ARBA" id="ARBA00023146"/>
    </source>
</evidence>
<evidence type="ECO:0000256" key="1">
    <source>
        <dbReference type="ARBA" id="ARBA00003170"/>
    </source>
</evidence>
<evidence type="ECO:0000256" key="7">
    <source>
        <dbReference type="ARBA" id="ARBA00022598"/>
    </source>
</evidence>
<accession>A0AAN7N1F9</accession>
<evidence type="ECO:0000256" key="13">
    <source>
        <dbReference type="ARBA" id="ARBA00047007"/>
    </source>
</evidence>
<evidence type="ECO:0000256" key="5">
    <source>
        <dbReference type="ARBA" id="ARBA00018853"/>
    </source>
</evidence>
<dbReference type="GO" id="GO:0017101">
    <property type="term" value="C:aminoacyl-tRNA synthetase multienzyme complex"/>
    <property type="evidence" value="ECO:0007669"/>
    <property type="project" value="TreeGrafter"/>
</dbReference>
<comment type="similarity">
    <text evidence="3">Belongs to the class-II aminoacyl-tRNA synthetase family. Type 2 subfamily.</text>
</comment>
<dbReference type="Gene3D" id="2.40.50.140">
    <property type="entry name" value="Nucleic acid-binding proteins"/>
    <property type="match status" value="1"/>
</dbReference>
<evidence type="ECO:0000256" key="12">
    <source>
        <dbReference type="ARBA" id="ARBA00033155"/>
    </source>
</evidence>
<evidence type="ECO:0000256" key="9">
    <source>
        <dbReference type="ARBA" id="ARBA00022840"/>
    </source>
</evidence>
<dbReference type="InterPro" id="IPR002312">
    <property type="entry name" value="Asp/Asn-tRNA-synth_IIb"/>
</dbReference>
<feature type="domain" description="Aminoacyl-transfer RNA synthetases class-II family profile" evidence="15">
    <location>
        <begin position="728"/>
        <end position="1031"/>
    </location>
</feature>
<dbReference type="GO" id="GO:0006422">
    <property type="term" value="P:aspartyl-tRNA aminoacylation"/>
    <property type="evidence" value="ECO:0007669"/>
    <property type="project" value="InterPro"/>
</dbReference>
<dbReference type="PROSITE" id="PS50862">
    <property type="entry name" value="AA_TRNA_LIGASE_II"/>
    <property type="match status" value="1"/>
</dbReference>
<keyword evidence="6" id="KW-0963">Cytoplasm</keyword>
<organism evidence="17 18">
    <name type="scientific">Mycteria americana</name>
    <name type="common">Wood stork</name>
    <dbReference type="NCBI Taxonomy" id="33587"/>
    <lineage>
        <taxon>Eukaryota</taxon>
        <taxon>Metazoa</taxon>
        <taxon>Chordata</taxon>
        <taxon>Craniata</taxon>
        <taxon>Vertebrata</taxon>
        <taxon>Euteleostomi</taxon>
        <taxon>Archelosauria</taxon>
        <taxon>Archosauria</taxon>
        <taxon>Dinosauria</taxon>
        <taxon>Saurischia</taxon>
        <taxon>Theropoda</taxon>
        <taxon>Coelurosauria</taxon>
        <taxon>Aves</taxon>
        <taxon>Neognathae</taxon>
        <taxon>Neoaves</taxon>
        <taxon>Aequornithes</taxon>
        <taxon>Ciconiiformes</taxon>
        <taxon>Ciconiidae</taxon>
        <taxon>Mycteria</taxon>
    </lineage>
</organism>
<keyword evidence="9" id="KW-0067">ATP-binding</keyword>
<evidence type="ECO:0000256" key="10">
    <source>
        <dbReference type="ARBA" id="ARBA00022917"/>
    </source>
</evidence>
<dbReference type="Pfam" id="PF00152">
    <property type="entry name" value="tRNA-synt_2"/>
    <property type="match status" value="1"/>
</dbReference>
<dbReference type="FunFam" id="3.30.930.10:FF:000013">
    <property type="entry name" value="Aspartate--tRNA ligase, cytoplasmic"/>
    <property type="match status" value="1"/>
</dbReference>
<dbReference type="SUPFAM" id="SSF50249">
    <property type="entry name" value="Nucleic acid-binding proteins"/>
    <property type="match status" value="1"/>
</dbReference>